<evidence type="ECO:0008006" key="4">
    <source>
        <dbReference type="Google" id="ProtNLM"/>
    </source>
</evidence>
<accession>A0A9X2G2E7</accession>
<dbReference type="Proteomes" id="UP001139493">
    <property type="component" value="Unassembled WGS sequence"/>
</dbReference>
<evidence type="ECO:0000313" key="3">
    <source>
        <dbReference type="Proteomes" id="UP001139493"/>
    </source>
</evidence>
<dbReference type="AlphaFoldDB" id="A0A9X2G2E7"/>
<keyword evidence="1" id="KW-0732">Signal</keyword>
<reference evidence="2" key="1">
    <citation type="submission" date="2022-06" db="EMBL/GenBank/DDBJ databases">
        <title>Genomic Encyclopedia of Archaeal and Bacterial Type Strains, Phase II (KMG-II): from individual species to whole genera.</title>
        <authorList>
            <person name="Goeker M."/>
        </authorList>
    </citation>
    <scope>NUCLEOTIDE SEQUENCE</scope>
    <source>
        <strain evidence="2">DSM 26652</strain>
    </source>
</reference>
<keyword evidence="3" id="KW-1185">Reference proteome</keyword>
<organism evidence="2 3">
    <name type="scientific">Promicromonospora thailandica</name>
    <dbReference type="NCBI Taxonomy" id="765201"/>
    <lineage>
        <taxon>Bacteria</taxon>
        <taxon>Bacillati</taxon>
        <taxon>Actinomycetota</taxon>
        <taxon>Actinomycetes</taxon>
        <taxon>Micrococcales</taxon>
        <taxon>Promicromonosporaceae</taxon>
        <taxon>Promicromonospora</taxon>
    </lineage>
</organism>
<sequence length="135" mass="14251">MRRARLRLVMVALALLLLAGGTVSAWAWWTDQGTVRSGAVATAVLPAPTARCGAVGVASVRFDWTSVTGATRYVVHYGANGARTQVTTGTSFLALDLIGQGTFWVTAQRQFTGTTWTSVPSNRLTYTVAAVSLCG</sequence>
<feature type="chain" id="PRO_5040969757" description="Fibronectin type-III domain-containing protein" evidence="1">
    <location>
        <begin position="28"/>
        <end position="135"/>
    </location>
</feature>
<evidence type="ECO:0000256" key="1">
    <source>
        <dbReference type="SAM" id="SignalP"/>
    </source>
</evidence>
<dbReference type="EMBL" id="JAMTCS010000009">
    <property type="protein sequence ID" value="MCP2265810.1"/>
    <property type="molecule type" value="Genomic_DNA"/>
</dbReference>
<gene>
    <name evidence="2" type="ORF">APR03_003168</name>
</gene>
<name>A0A9X2G2E7_9MICO</name>
<dbReference type="RefSeq" id="WP_253837174.1">
    <property type="nucleotide sequence ID" value="NZ_JAMTCS010000009.1"/>
</dbReference>
<proteinExistence type="predicted"/>
<evidence type="ECO:0000313" key="2">
    <source>
        <dbReference type="EMBL" id="MCP2265810.1"/>
    </source>
</evidence>
<feature type="signal peptide" evidence="1">
    <location>
        <begin position="1"/>
        <end position="27"/>
    </location>
</feature>
<comment type="caution">
    <text evidence="2">The sequence shown here is derived from an EMBL/GenBank/DDBJ whole genome shotgun (WGS) entry which is preliminary data.</text>
</comment>
<protein>
    <recommendedName>
        <fullName evidence="4">Fibronectin type-III domain-containing protein</fullName>
    </recommendedName>
</protein>